<evidence type="ECO:0000256" key="3">
    <source>
        <dbReference type="ARBA" id="ARBA00022989"/>
    </source>
</evidence>
<feature type="compositionally biased region" description="Pro residues" evidence="5">
    <location>
        <begin position="246"/>
        <end position="256"/>
    </location>
</feature>
<dbReference type="PANTHER" id="PTHR31415">
    <property type="entry name" value="OS05G0367900 PROTEIN"/>
    <property type="match status" value="1"/>
</dbReference>
<evidence type="ECO:0000313" key="8">
    <source>
        <dbReference type="EnsemblPlants" id="AUR62006280-RA:cds"/>
    </source>
</evidence>
<organism evidence="8 9">
    <name type="scientific">Chenopodium quinoa</name>
    <name type="common">Quinoa</name>
    <dbReference type="NCBI Taxonomy" id="63459"/>
    <lineage>
        <taxon>Eukaryota</taxon>
        <taxon>Viridiplantae</taxon>
        <taxon>Streptophyta</taxon>
        <taxon>Embryophyta</taxon>
        <taxon>Tracheophyta</taxon>
        <taxon>Spermatophyta</taxon>
        <taxon>Magnoliopsida</taxon>
        <taxon>eudicotyledons</taxon>
        <taxon>Gunneridae</taxon>
        <taxon>Pentapetalae</taxon>
        <taxon>Caryophyllales</taxon>
        <taxon>Chenopodiaceae</taxon>
        <taxon>Chenopodioideae</taxon>
        <taxon>Atripliceae</taxon>
        <taxon>Chenopodium</taxon>
    </lineage>
</organism>
<dbReference type="Proteomes" id="UP000596660">
    <property type="component" value="Unplaced"/>
</dbReference>
<dbReference type="OMA" id="HCPANIR"/>
<evidence type="ECO:0000256" key="5">
    <source>
        <dbReference type="SAM" id="MobiDB-lite"/>
    </source>
</evidence>
<proteinExistence type="predicted"/>
<dbReference type="InterPro" id="IPR004864">
    <property type="entry name" value="LEA_2"/>
</dbReference>
<keyword evidence="3 6" id="KW-1133">Transmembrane helix</keyword>
<accession>A0A803L341</accession>
<dbReference type="Gramene" id="AUR62006280-RA">
    <property type="protein sequence ID" value="AUR62006280-RA:cds"/>
    <property type="gene ID" value="AUR62006280"/>
</dbReference>
<protein>
    <recommendedName>
        <fullName evidence="7">Late embryogenesis abundant protein LEA-2 subgroup domain-containing protein</fullName>
    </recommendedName>
</protein>
<dbReference type="GO" id="GO:0098542">
    <property type="term" value="P:defense response to other organism"/>
    <property type="evidence" value="ECO:0007669"/>
    <property type="project" value="InterPro"/>
</dbReference>
<dbReference type="EnsemblPlants" id="AUR62006280-RA">
    <property type="protein sequence ID" value="AUR62006280-RA:cds"/>
    <property type="gene ID" value="AUR62006280"/>
</dbReference>
<evidence type="ECO:0000259" key="7">
    <source>
        <dbReference type="Pfam" id="PF03168"/>
    </source>
</evidence>
<evidence type="ECO:0000256" key="1">
    <source>
        <dbReference type="ARBA" id="ARBA00004167"/>
    </source>
</evidence>
<keyword evidence="9" id="KW-1185">Reference proteome</keyword>
<dbReference type="InterPro" id="IPR044839">
    <property type="entry name" value="NDR1-like"/>
</dbReference>
<feature type="transmembrane region" description="Helical" evidence="6">
    <location>
        <begin position="20"/>
        <end position="42"/>
    </location>
</feature>
<dbReference type="GO" id="GO:0005886">
    <property type="term" value="C:plasma membrane"/>
    <property type="evidence" value="ECO:0007669"/>
    <property type="project" value="TreeGrafter"/>
</dbReference>
<feature type="domain" description="Late embryogenesis abundant protein LEA-2 subgroup" evidence="7">
    <location>
        <begin position="74"/>
        <end position="177"/>
    </location>
</feature>
<dbReference type="Pfam" id="PF03168">
    <property type="entry name" value="LEA_2"/>
    <property type="match status" value="1"/>
</dbReference>
<evidence type="ECO:0000256" key="2">
    <source>
        <dbReference type="ARBA" id="ARBA00022692"/>
    </source>
</evidence>
<comment type="subcellular location">
    <subcellularLocation>
        <location evidence="1">Membrane</location>
        <topology evidence="1">Single-pass membrane protein</topology>
    </subcellularLocation>
</comment>
<feature type="region of interest" description="Disordered" evidence="5">
    <location>
        <begin position="231"/>
        <end position="256"/>
    </location>
</feature>
<reference evidence="8" key="2">
    <citation type="submission" date="2021-03" db="UniProtKB">
        <authorList>
            <consortium name="EnsemblPlants"/>
        </authorList>
    </citation>
    <scope>IDENTIFICATION</scope>
</reference>
<keyword evidence="2 6" id="KW-0812">Transmembrane</keyword>
<dbReference type="AlphaFoldDB" id="A0A803L341"/>
<reference evidence="8" key="1">
    <citation type="journal article" date="2017" name="Nature">
        <title>The genome of Chenopodium quinoa.</title>
        <authorList>
            <person name="Jarvis D.E."/>
            <person name="Ho Y.S."/>
            <person name="Lightfoot D.J."/>
            <person name="Schmoeckel S.M."/>
            <person name="Li B."/>
            <person name="Borm T.J.A."/>
            <person name="Ohyanagi H."/>
            <person name="Mineta K."/>
            <person name="Michell C.T."/>
            <person name="Saber N."/>
            <person name="Kharbatia N.M."/>
            <person name="Rupper R.R."/>
            <person name="Sharp A.R."/>
            <person name="Dally N."/>
            <person name="Boughton B.A."/>
            <person name="Woo Y.H."/>
            <person name="Gao G."/>
            <person name="Schijlen E.G.W.M."/>
            <person name="Guo X."/>
            <person name="Momin A.A."/>
            <person name="Negrao S."/>
            <person name="Al-Babili S."/>
            <person name="Gehring C."/>
            <person name="Roessner U."/>
            <person name="Jung C."/>
            <person name="Murphy K."/>
            <person name="Arold S.T."/>
            <person name="Gojobori T."/>
            <person name="van der Linden C.G."/>
            <person name="van Loo E.N."/>
            <person name="Jellen E.N."/>
            <person name="Maughan P.J."/>
            <person name="Tester M."/>
        </authorList>
    </citation>
    <scope>NUCLEOTIDE SEQUENCE [LARGE SCALE GENOMIC DNA]</scope>
    <source>
        <strain evidence="8">cv. PI 614886</strain>
    </source>
</reference>
<dbReference type="GO" id="GO:0009506">
    <property type="term" value="C:plasmodesma"/>
    <property type="evidence" value="ECO:0007669"/>
    <property type="project" value="TreeGrafter"/>
</dbReference>
<keyword evidence="4 6" id="KW-0472">Membrane</keyword>
<evidence type="ECO:0000313" key="9">
    <source>
        <dbReference type="Proteomes" id="UP000596660"/>
    </source>
</evidence>
<dbReference type="PANTHER" id="PTHR31415:SF51">
    <property type="entry name" value="LATE EMBRYOGENESIS ABUNDANT (LEA) HYDROXYPROLINE-RICH GLYCOPROTEIN FAMILY"/>
    <property type="match status" value="1"/>
</dbReference>
<sequence>MSVKNCGHHKDKKKILLKRIFAGVLIFVFVVLLIVLIIWAVLKPSKPSFILQDATLYNFNLTSPAQLTSIFQVTVQSKNPNDNIGIYYDKLISYATYHDQQISLPTSIPSTYQDTRGMNIWSPFLQGQSVPIAPYIGAQINNELEMGSVQLIIKLDGRVRFRVGSFISGSYRIHVNCPAVIPMNNPGTGIMVGRTAIKYQLIQGRTMSQKRKIRIPTMTRMVQMMDQMQLMTQPQRQSKRQQQPPQLRPPRLPGRL</sequence>
<name>A0A803L341_CHEQI</name>
<evidence type="ECO:0000256" key="4">
    <source>
        <dbReference type="ARBA" id="ARBA00023136"/>
    </source>
</evidence>
<evidence type="ECO:0000256" key="6">
    <source>
        <dbReference type="SAM" id="Phobius"/>
    </source>
</evidence>
<feature type="compositionally biased region" description="Low complexity" evidence="5">
    <location>
        <begin position="233"/>
        <end position="245"/>
    </location>
</feature>
<dbReference type="SMR" id="A0A803L341"/>